<keyword evidence="1" id="KW-0614">Plasmid</keyword>
<accession>A0A6M8HXB1</accession>
<gene>
    <name evidence="1" type="ORF">HN018_23505</name>
</gene>
<geneLocation type="plasmid" evidence="1 2">
    <name>unnamed1</name>
</geneLocation>
<keyword evidence="2" id="KW-1185">Reference proteome</keyword>
<dbReference type="Proteomes" id="UP000500767">
    <property type="component" value="Plasmid unnamed1"/>
</dbReference>
<dbReference type="RefSeq" id="WP_171833871.1">
    <property type="nucleotide sequence ID" value="NZ_CP053709.1"/>
</dbReference>
<dbReference type="AlphaFoldDB" id="A0A6M8HXB1"/>
<reference evidence="1 2" key="1">
    <citation type="journal article" date="2014" name="World J. Microbiol. Biotechnol.">
        <title>Biodiversity and physiological characteristics of Antarctic and Arctic lichens-associated bacteria.</title>
        <authorList>
            <person name="Lee Y.M."/>
            <person name="Kim E.H."/>
            <person name="Lee H.K."/>
            <person name="Hong S.G."/>
        </authorList>
    </citation>
    <scope>NUCLEOTIDE SEQUENCE [LARGE SCALE GENOMIC DNA]</scope>
    <source>
        <strain evidence="1 2">PAMC 26569</strain>
        <plasmid evidence="1">unnamed1</plasmid>
    </source>
</reference>
<evidence type="ECO:0000313" key="1">
    <source>
        <dbReference type="EMBL" id="QKE93153.1"/>
    </source>
</evidence>
<dbReference type="EMBL" id="CP053709">
    <property type="protein sequence ID" value="QKE93153.1"/>
    <property type="molecule type" value="Genomic_DNA"/>
</dbReference>
<evidence type="ECO:0000313" key="2">
    <source>
        <dbReference type="Proteomes" id="UP000500767"/>
    </source>
</evidence>
<sequence>MTVSKTIRALLVHLRRTVERTLHRVTVASATLAISFPPFVKLEIKTEPKKAKPAHRRPRQVA</sequence>
<organism evidence="1 2">
    <name type="scientific">Lichenicola cladoniae</name>
    <dbReference type="NCBI Taxonomy" id="1484109"/>
    <lineage>
        <taxon>Bacteria</taxon>
        <taxon>Pseudomonadati</taxon>
        <taxon>Pseudomonadota</taxon>
        <taxon>Alphaproteobacteria</taxon>
        <taxon>Acetobacterales</taxon>
        <taxon>Acetobacteraceae</taxon>
        <taxon>Lichenicola</taxon>
    </lineage>
</organism>
<name>A0A6M8HXB1_9PROT</name>
<protein>
    <submittedName>
        <fullName evidence="1">Uncharacterized protein</fullName>
    </submittedName>
</protein>
<proteinExistence type="predicted"/>
<dbReference type="KEGG" id="lck:HN018_23505"/>